<evidence type="ECO:0000313" key="2">
    <source>
        <dbReference type="EMBL" id="GLB38266.1"/>
    </source>
</evidence>
<evidence type="ECO:0000256" key="1">
    <source>
        <dbReference type="SAM" id="MobiDB-lite"/>
    </source>
</evidence>
<reference evidence="2" key="1">
    <citation type="submission" date="2022-07" db="EMBL/GenBank/DDBJ databases">
        <title>The genome of Lyophyllum shimeji provides insight into the initial evolution of ectomycorrhizal fungal genome.</title>
        <authorList>
            <person name="Kobayashi Y."/>
            <person name="Shibata T."/>
            <person name="Hirakawa H."/>
            <person name="Shigenobu S."/>
            <person name="Nishiyama T."/>
            <person name="Yamada A."/>
            <person name="Hasebe M."/>
            <person name="Kawaguchi M."/>
        </authorList>
    </citation>
    <scope>NUCLEOTIDE SEQUENCE</scope>
    <source>
        <strain evidence="2">AT787</strain>
    </source>
</reference>
<dbReference type="SUPFAM" id="SSF52047">
    <property type="entry name" value="RNI-like"/>
    <property type="match status" value="1"/>
</dbReference>
<dbReference type="EMBL" id="BRPK01000005">
    <property type="protein sequence ID" value="GLB38266.1"/>
    <property type="molecule type" value="Genomic_DNA"/>
</dbReference>
<proteinExistence type="predicted"/>
<evidence type="ECO:0008006" key="4">
    <source>
        <dbReference type="Google" id="ProtNLM"/>
    </source>
</evidence>
<dbReference type="InterPro" id="IPR032675">
    <property type="entry name" value="LRR_dom_sf"/>
</dbReference>
<sequence length="350" mass="39884">MLSPLLPSVDRWRSLTMQGQREEIQTFVKDAPVTSDSLRSLRIYIQQGFLEDVPNETFVPHGPEYAMQVWLEQLPRSRLLAPLRFTTINIMEEFFSDVHSQPIDILDFLSACPELEAFHYTGWHHNDDPPTEPLPVVSLPNLHTLHLKSTCMARSILSSLYTPRLTDLYLAHLNVELELRGEYHEEGDSEDDAQDFSQSPSSDHATGMGLRKLIARSHPPLVVLDMDFSDMRTKDFKYLFDRLPYLQEFLIVASDMSDTVIRLLRPFTLSGDDGTIHTRLPRLRRLGLYNCQRLSGDAIVEALSTRVQHTDNGPLGTNTLTDVAISACEGFTAEHGHILTERLGRRFRQS</sequence>
<feature type="region of interest" description="Disordered" evidence="1">
    <location>
        <begin position="183"/>
        <end position="206"/>
    </location>
</feature>
<name>A0A9P3PMZ3_LYOSH</name>
<feature type="compositionally biased region" description="Polar residues" evidence="1">
    <location>
        <begin position="195"/>
        <end position="204"/>
    </location>
</feature>
<accession>A0A9P3PMZ3</accession>
<dbReference type="OrthoDB" id="3359674at2759"/>
<gene>
    <name evidence="2" type="ORF">LshimejAT787_0501310</name>
</gene>
<organism evidence="2 3">
    <name type="scientific">Lyophyllum shimeji</name>
    <name type="common">Hon-shimeji</name>
    <name type="synonym">Tricholoma shimeji</name>
    <dbReference type="NCBI Taxonomy" id="47721"/>
    <lineage>
        <taxon>Eukaryota</taxon>
        <taxon>Fungi</taxon>
        <taxon>Dikarya</taxon>
        <taxon>Basidiomycota</taxon>
        <taxon>Agaricomycotina</taxon>
        <taxon>Agaricomycetes</taxon>
        <taxon>Agaricomycetidae</taxon>
        <taxon>Agaricales</taxon>
        <taxon>Tricholomatineae</taxon>
        <taxon>Lyophyllaceae</taxon>
        <taxon>Lyophyllum</taxon>
    </lineage>
</organism>
<dbReference type="Proteomes" id="UP001063166">
    <property type="component" value="Unassembled WGS sequence"/>
</dbReference>
<evidence type="ECO:0000313" key="3">
    <source>
        <dbReference type="Proteomes" id="UP001063166"/>
    </source>
</evidence>
<dbReference type="AlphaFoldDB" id="A0A9P3PMZ3"/>
<keyword evidence="3" id="KW-1185">Reference proteome</keyword>
<protein>
    <recommendedName>
        <fullName evidence="4">F-box domain-containing protein</fullName>
    </recommendedName>
</protein>
<comment type="caution">
    <text evidence="2">The sequence shown here is derived from an EMBL/GenBank/DDBJ whole genome shotgun (WGS) entry which is preliminary data.</text>
</comment>
<dbReference type="Gene3D" id="3.80.10.10">
    <property type="entry name" value="Ribonuclease Inhibitor"/>
    <property type="match status" value="1"/>
</dbReference>